<evidence type="ECO:0000256" key="4">
    <source>
        <dbReference type="ARBA" id="ARBA00057191"/>
    </source>
</evidence>
<dbReference type="EMBL" id="JAACJJ010000030">
    <property type="protein sequence ID" value="KAF5318841.1"/>
    <property type="molecule type" value="Genomic_DNA"/>
</dbReference>
<dbReference type="PANTHER" id="PTHR10943:SF1">
    <property type="entry name" value="26S PROTEASOME NON-ATPASE REGULATORY SUBUNIT 2"/>
    <property type="match status" value="1"/>
</dbReference>
<feature type="domain" description="26S proteasome non-ATPase regulatory subunit RPN1 C-terminal" evidence="8">
    <location>
        <begin position="883"/>
        <end position="936"/>
    </location>
</feature>
<gene>
    <name evidence="9" type="ORF">D9619_010767</name>
</gene>
<dbReference type="PANTHER" id="PTHR10943">
    <property type="entry name" value="26S PROTEASOME NON-ATPASE REGULATORY SUBUNIT"/>
    <property type="match status" value="1"/>
</dbReference>
<dbReference type="GO" id="GO:0042176">
    <property type="term" value="P:regulation of protein catabolic process"/>
    <property type="evidence" value="ECO:0007669"/>
    <property type="project" value="InterPro"/>
</dbReference>
<keyword evidence="2" id="KW-0677">Repeat</keyword>
<dbReference type="GO" id="GO:0030234">
    <property type="term" value="F:enzyme regulator activity"/>
    <property type="evidence" value="ECO:0007669"/>
    <property type="project" value="UniProtKB-UniRule"/>
</dbReference>
<comment type="similarity">
    <text evidence="1 5">Belongs to the proteasome subunit S2 family.</text>
</comment>
<evidence type="ECO:0000313" key="10">
    <source>
        <dbReference type="Proteomes" id="UP000567179"/>
    </source>
</evidence>
<evidence type="ECO:0000256" key="5">
    <source>
        <dbReference type="PIRNR" id="PIRNR015965"/>
    </source>
</evidence>
<dbReference type="GO" id="GO:0008540">
    <property type="term" value="C:proteasome regulatory particle, base subcomplex"/>
    <property type="evidence" value="ECO:0007669"/>
    <property type="project" value="UniProtKB-UniRule"/>
</dbReference>
<dbReference type="Gene3D" id="1.25.10.10">
    <property type="entry name" value="Leucine-rich Repeat Variant"/>
    <property type="match status" value="1"/>
</dbReference>
<evidence type="ECO:0000259" key="8">
    <source>
        <dbReference type="Pfam" id="PF18051"/>
    </source>
</evidence>
<keyword evidence="10" id="KW-1185">Reference proteome</keyword>
<feature type="domain" description="RPN1 N-terminal" evidence="7">
    <location>
        <begin position="57"/>
        <end position="391"/>
    </location>
</feature>
<dbReference type="Proteomes" id="UP000567179">
    <property type="component" value="Unassembled WGS sequence"/>
</dbReference>
<evidence type="ECO:0000256" key="1">
    <source>
        <dbReference type="ARBA" id="ARBA00005460"/>
    </source>
</evidence>
<sequence>MSKPQEFAITVKSDDPKEKEKPKDKPDLQGSSKLLKDGKEEEGEELSEEDQQLKEQLEMLAERLKETNTELYRPALETLRTLIRTSTSSMTSVPKPLKFLRPHYPDLQALYESWPASEDKSLFADILSVLAMTYSDTQPRGTLRYRLLSASLRPSDSPLADPGTWGHEYVRHLAAELGEEFSLREEAEVQESPEAAAESKETQLHGTIDDLRNLAKQCAKFLLEHNAEPDAVDLLEEMEIVGEILSLVDENTYGRVCQYMIRCINLLPPPDDLVFLRTAHDIYVKYHKFTEALSLSIRLGEPDLIREDFNAPGNPLMKRQLAYLIARAQIPVEWLHVGSSDDEEEIEFSWEDDLQECLFNGKLSKHFKDFGKELGVEEAKSLEDVYKSHLENTRPGMSSNIDSARGNLAGTFVNAFVNAGFGNDKLMVTAEEGNSWVYKNKDHGMMSATASLGMSLLWDVEEGTSHIDKYTYSSEEHIKAGAIFATGMLSSNVRSEVDIALSLLSDYTQNKSVPLKTSAFMGLALAYAGSHRDDIVPLLLPHVADDTISMEISSLAALALGFIFVGSKHGDISETILQTLMEKSERADKSLDEKWAKFMALGLGLLYLSAQDGSDATLETLKAIDHPISKTAQILVEACSFAGTGNVLKIQSMLHHCDEHVNVPKEGDKKDDPKKDDTFQAFAVIAISLISMGEDIGAEMALRQFNHLMHYGDPIIRKAVPLAIGLVSASNPQLPILDTLSKYSHDNDLAVAINAIFAMGLVGAGTNNARLAQMLRQLAGYYSKEPDSLFMVRIAQGLVHMGKGTIGINPFFYDRSTMSRPAVCGLLATLTAFTDAKSFVLDKYHWMLFLLTPAMYPRFLITVDEKLESIPVTVRVGQAIDVVGQAGKPRTISGFQTHQAPVRLGTTERAELATEEYIPFSHVLEGLVVLQKNPGWEKDDKMEL</sequence>
<dbReference type="GO" id="GO:0005634">
    <property type="term" value="C:nucleus"/>
    <property type="evidence" value="ECO:0007669"/>
    <property type="project" value="TreeGrafter"/>
</dbReference>
<accession>A0A8H5B9Q2</accession>
<dbReference type="InterPro" id="IPR016643">
    <property type="entry name" value="26S_Psome_Rpn1"/>
</dbReference>
<dbReference type="SUPFAM" id="SSF48371">
    <property type="entry name" value="ARM repeat"/>
    <property type="match status" value="1"/>
</dbReference>
<dbReference type="AlphaFoldDB" id="A0A8H5B9Q2"/>
<evidence type="ECO:0000256" key="6">
    <source>
        <dbReference type="SAM" id="MobiDB-lite"/>
    </source>
</evidence>
<dbReference type="Pfam" id="PF17781">
    <property type="entry name" value="RPN1_RPN2_N"/>
    <property type="match status" value="1"/>
</dbReference>
<dbReference type="OrthoDB" id="10252509at2759"/>
<proteinExistence type="inferred from homology"/>
<feature type="region of interest" description="Disordered" evidence="6">
    <location>
        <begin position="1"/>
        <end position="51"/>
    </location>
</feature>
<feature type="compositionally biased region" description="Basic and acidic residues" evidence="6">
    <location>
        <begin position="12"/>
        <end position="27"/>
    </location>
</feature>
<dbReference type="InterPro" id="IPR040892">
    <property type="entry name" value="RPN1_N"/>
</dbReference>
<dbReference type="GO" id="GO:0034515">
    <property type="term" value="C:proteasome storage granule"/>
    <property type="evidence" value="ECO:0007669"/>
    <property type="project" value="TreeGrafter"/>
</dbReference>
<reference evidence="9 10" key="1">
    <citation type="journal article" date="2020" name="ISME J.">
        <title>Uncovering the hidden diversity of litter-decomposition mechanisms in mushroom-forming fungi.</title>
        <authorList>
            <person name="Floudas D."/>
            <person name="Bentzer J."/>
            <person name="Ahren D."/>
            <person name="Johansson T."/>
            <person name="Persson P."/>
            <person name="Tunlid A."/>
        </authorList>
    </citation>
    <scope>NUCLEOTIDE SEQUENCE [LARGE SCALE GENOMIC DNA]</scope>
    <source>
        <strain evidence="9 10">CBS 101986</strain>
    </source>
</reference>
<dbReference type="FunFam" id="1.25.10.10:FF:000026">
    <property type="entry name" value="26S proteasome non-ATPase regulatory subunit 2"/>
    <property type="match status" value="1"/>
</dbReference>
<feature type="compositionally biased region" description="Acidic residues" evidence="6">
    <location>
        <begin position="40"/>
        <end position="50"/>
    </location>
</feature>
<evidence type="ECO:0000256" key="3">
    <source>
        <dbReference type="ARBA" id="ARBA00022942"/>
    </source>
</evidence>
<dbReference type="InterPro" id="IPR041433">
    <property type="entry name" value="RPN1_C"/>
</dbReference>
<comment type="caution">
    <text evidence="9">The sequence shown here is derived from an EMBL/GenBank/DDBJ whole genome shotgun (WGS) entry which is preliminary data.</text>
</comment>
<dbReference type="GO" id="GO:0043161">
    <property type="term" value="P:proteasome-mediated ubiquitin-dependent protein catabolic process"/>
    <property type="evidence" value="ECO:0007669"/>
    <property type="project" value="TreeGrafter"/>
</dbReference>
<evidence type="ECO:0000256" key="2">
    <source>
        <dbReference type="ARBA" id="ARBA00022737"/>
    </source>
</evidence>
<dbReference type="PIRSF" id="PIRSF015965">
    <property type="entry name" value="26S_Psome_Rpn1"/>
    <property type="match status" value="1"/>
</dbReference>
<dbReference type="InterPro" id="IPR011989">
    <property type="entry name" value="ARM-like"/>
</dbReference>
<organism evidence="9 10">
    <name type="scientific">Psilocybe cf. subviscida</name>
    <dbReference type="NCBI Taxonomy" id="2480587"/>
    <lineage>
        <taxon>Eukaryota</taxon>
        <taxon>Fungi</taxon>
        <taxon>Dikarya</taxon>
        <taxon>Basidiomycota</taxon>
        <taxon>Agaricomycotina</taxon>
        <taxon>Agaricomycetes</taxon>
        <taxon>Agaricomycetidae</taxon>
        <taxon>Agaricales</taxon>
        <taxon>Agaricineae</taxon>
        <taxon>Strophariaceae</taxon>
        <taxon>Psilocybe</taxon>
    </lineage>
</organism>
<evidence type="ECO:0000313" key="9">
    <source>
        <dbReference type="EMBL" id="KAF5318841.1"/>
    </source>
</evidence>
<evidence type="ECO:0000259" key="7">
    <source>
        <dbReference type="Pfam" id="PF17781"/>
    </source>
</evidence>
<dbReference type="InterPro" id="IPR016024">
    <property type="entry name" value="ARM-type_fold"/>
</dbReference>
<keyword evidence="3 5" id="KW-0647">Proteasome</keyword>
<comment type="function">
    <text evidence="4 5">Acts as a regulatory subunit of the 26 proteasome which is involved in the ATP-dependent degradation of ubiquitinated proteins.</text>
</comment>
<protein>
    <recommendedName>
        <fullName evidence="5">26S proteasome regulatory subunit RPN1</fullName>
    </recommendedName>
</protein>
<name>A0A8H5B9Q2_9AGAR</name>
<dbReference type="Pfam" id="PF01851">
    <property type="entry name" value="PC_rep"/>
    <property type="match status" value="1"/>
</dbReference>
<dbReference type="Pfam" id="PF18051">
    <property type="entry name" value="RPN1_C"/>
    <property type="match status" value="1"/>
</dbReference>
<dbReference type="InterPro" id="IPR002015">
    <property type="entry name" value="Proteasome/cyclosome_rpt"/>
</dbReference>